<dbReference type="AlphaFoldDB" id="A0A2S7WKQ5"/>
<organism evidence="15 16">
    <name type="scientific">Polaribacter porphyrae</name>
    <dbReference type="NCBI Taxonomy" id="1137780"/>
    <lineage>
        <taxon>Bacteria</taxon>
        <taxon>Pseudomonadati</taxon>
        <taxon>Bacteroidota</taxon>
        <taxon>Flavobacteriia</taxon>
        <taxon>Flavobacteriales</taxon>
        <taxon>Flavobacteriaceae</taxon>
    </lineage>
</organism>
<keyword evidence="4 10" id="KW-0812">Transmembrane</keyword>
<dbReference type="PANTHER" id="PTHR30069:SF29">
    <property type="entry name" value="HEMOGLOBIN AND HEMOGLOBIN-HAPTOGLOBIN-BINDING PROTEIN 1-RELATED"/>
    <property type="match status" value="1"/>
</dbReference>
<comment type="similarity">
    <text evidence="10 11">Belongs to the TonB-dependent receptor family.</text>
</comment>
<evidence type="ECO:0000256" key="11">
    <source>
        <dbReference type="RuleBase" id="RU003357"/>
    </source>
</evidence>
<dbReference type="Pfam" id="PF13715">
    <property type="entry name" value="CarbopepD_reg_2"/>
    <property type="match status" value="1"/>
</dbReference>
<evidence type="ECO:0000256" key="10">
    <source>
        <dbReference type="PROSITE-ProRule" id="PRU01360"/>
    </source>
</evidence>
<dbReference type="Gene3D" id="2.40.170.20">
    <property type="entry name" value="TonB-dependent receptor, beta-barrel domain"/>
    <property type="match status" value="1"/>
</dbReference>
<dbReference type="GO" id="GO:0015344">
    <property type="term" value="F:siderophore uptake transmembrane transporter activity"/>
    <property type="evidence" value="ECO:0007669"/>
    <property type="project" value="TreeGrafter"/>
</dbReference>
<keyword evidence="3 10" id="KW-1134">Transmembrane beta strand</keyword>
<accession>A0A2S7WKQ5</accession>
<protein>
    <submittedName>
        <fullName evidence="15">Oxidoreductase</fullName>
    </submittedName>
</protein>
<evidence type="ECO:0000256" key="4">
    <source>
        <dbReference type="ARBA" id="ARBA00022692"/>
    </source>
</evidence>
<keyword evidence="8" id="KW-0675">Receptor</keyword>
<feature type="domain" description="TonB-dependent receptor plug" evidence="14">
    <location>
        <begin position="119"/>
        <end position="219"/>
    </location>
</feature>
<evidence type="ECO:0000259" key="14">
    <source>
        <dbReference type="Pfam" id="PF07715"/>
    </source>
</evidence>
<dbReference type="Gene3D" id="2.170.130.10">
    <property type="entry name" value="TonB-dependent receptor, plug domain"/>
    <property type="match status" value="1"/>
</dbReference>
<evidence type="ECO:0000256" key="1">
    <source>
        <dbReference type="ARBA" id="ARBA00004571"/>
    </source>
</evidence>
<keyword evidence="5 12" id="KW-0732">Signal</keyword>
<name>A0A2S7WKQ5_9FLAO</name>
<proteinExistence type="inferred from homology"/>
<dbReference type="RefSeq" id="WP_105014750.1">
    <property type="nucleotide sequence ID" value="NZ_MSCN01000001.1"/>
</dbReference>
<dbReference type="Gene3D" id="2.60.40.1120">
    <property type="entry name" value="Carboxypeptidase-like, regulatory domain"/>
    <property type="match status" value="1"/>
</dbReference>
<dbReference type="InterPro" id="IPR039426">
    <property type="entry name" value="TonB-dep_rcpt-like"/>
</dbReference>
<evidence type="ECO:0000256" key="9">
    <source>
        <dbReference type="ARBA" id="ARBA00023237"/>
    </source>
</evidence>
<dbReference type="SUPFAM" id="SSF49464">
    <property type="entry name" value="Carboxypeptidase regulatory domain-like"/>
    <property type="match status" value="1"/>
</dbReference>
<dbReference type="GO" id="GO:0009279">
    <property type="term" value="C:cell outer membrane"/>
    <property type="evidence" value="ECO:0007669"/>
    <property type="project" value="UniProtKB-SubCell"/>
</dbReference>
<dbReference type="GO" id="GO:0044718">
    <property type="term" value="P:siderophore transmembrane transport"/>
    <property type="evidence" value="ECO:0007669"/>
    <property type="project" value="TreeGrafter"/>
</dbReference>
<dbReference type="InterPro" id="IPR012910">
    <property type="entry name" value="Plug_dom"/>
</dbReference>
<comment type="caution">
    <text evidence="15">The sequence shown here is derived from an EMBL/GenBank/DDBJ whole genome shotgun (WGS) entry which is preliminary data.</text>
</comment>
<comment type="subcellular location">
    <subcellularLocation>
        <location evidence="1 10">Cell outer membrane</location>
        <topology evidence="1 10">Multi-pass membrane protein</topology>
    </subcellularLocation>
</comment>
<dbReference type="PROSITE" id="PS52016">
    <property type="entry name" value="TONB_DEPENDENT_REC_3"/>
    <property type="match status" value="1"/>
</dbReference>
<evidence type="ECO:0000256" key="12">
    <source>
        <dbReference type="SAM" id="SignalP"/>
    </source>
</evidence>
<keyword evidence="9 10" id="KW-0998">Cell outer membrane</keyword>
<keyword evidence="7 10" id="KW-0472">Membrane</keyword>
<dbReference type="OrthoDB" id="9795928at2"/>
<evidence type="ECO:0000313" key="15">
    <source>
        <dbReference type="EMBL" id="PQJ78169.1"/>
    </source>
</evidence>
<dbReference type="InterPro" id="IPR008969">
    <property type="entry name" value="CarboxyPept-like_regulatory"/>
</dbReference>
<evidence type="ECO:0000256" key="6">
    <source>
        <dbReference type="ARBA" id="ARBA00023077"/>
    </source>
</evidence>
<evidence type="ECO:0000256" key="2">
    <source>
        <dbReference type="ARBA" id="ARBA00022448"/>
    </source>
</evidence>
<dbReference type="SUPFAM" id="SSF56935">
    <property type="entry name" value="Porins"/>
    <property type="match status" value="1"/>
</dbReference>
<dbReference type="Proteomes" id="UP000238882">
    <property type="component" value="Unassembled WGS sequence"/>
</dbReference>
<evidence type="ECO:0000259" key="13">
    <source>
        <dbReference type="Pfam" id="PF00593"/>
    </source>
</evidence>
<dbReference type="InterPro" id="IPR036942">
    <property type="entry name" value="Beta-barrel_TonB_sf"/>
</dbReference>
<keyword evidence="6 11" id="KW-0798">TonB box</keyword>
<dbReference type="InterPro" id="IPR037066">
    <property type="entry name" value="Plug_dom_sf"/>
</dbReference>
<dbReference type="InterPro" id="IPR000531">
    <property type="entry name" value="Beta-barrel_TonB"/>
</dbReference>
<dbReference type="Pfam" id="PF00593">
    <property type="entry name" value="TonB_dep_Rec_b-barrel"/>
    <property type="match status" value="1"/>
</dbReference>
<dbReference type="PANTHER" id="PTHR30069">
    <property type="entry name" value="TONB-DEPENDENT OUTER MEMBRANE RECEPTOR"/>
    <property type="match status" value="1"/>
</dbReference>
<evidence type="ECO:0000256" key="7">
    <source>
        <dbReference type="ARBA" id="ARBA00023136"/>
    </source>
</evidence>
<evidence type="ECO:0000313" key="16">
    <source>
        <dbReference type="Proteomes" id="UP000238882"/>
    </source>
</evidence>
<keyword evidence="2 10" id="KW-0813">Transport</keyword>
<feature type="signal peptide" evidence="12">
    <location>
        <begin position="1"/>
        <end position="19"/>
    </location>
</feature>
<gene>
    <name evidence="15" type="ORF">BTO18_02725</name>
</gene>
<dbReference type="Pfam" id="PF07715">
    <property type="entry name" value="Plug"/>
    <property type="match status" value="1"/>
</dbReference>
<dbReference type="EMBL" id="MSCN01000001">
    <property type="protein sequence ID" value="PQJ78169.1"/>
    <property type="molecule type" value="Genomic_DNA"/>
</dbReference>
<evidence type="ECO:0000256" key="5">
    <source>
        <dbReference type="ARBA" id="ARBA00022729"/>
    </source>
</evidence>
<feature type="chain" id="PRO_5015609837" evidence="12">
    <location>
        <begin position="20"/>
        <end position="803"/>
    </location>
</feature>
<feature type="domain" description="TonB-dependent receptor-like beta-barrel" evidence="13">
    <location>
        <begin position="316"/>
        <end position="771"/>
    </location>
</feature>
<evidence type="ECO:0000256" key="8">
    <source>
        <dbReference type="ARBA" id="ARBA00023170"/>
    </source>
</evidence>
<keyword evidence="16" id="KW-1185">Reference proteome</keyword>
<sequence>MHKLFIFCALLMCSYTSNAQNCKLTFKGKIIDFHDKKPLVGASIHILNSNTYSTSNLQGLFEFKNLCKGSYELEFKHISCKTKRVVINVNKNNFKEFYLEHHLEELSEVVVKANTKTENTSIEKTLKQKVIDNFSDKSLGDALNTISGVSSLNTGNSIVKPMIHGLHSSRLLIINNNVRQFDQEWGAEHAPTIDINAFSRIDIVKGANTLIYGSDAIGGLILVRPENYAIKDSLFGSTSTSLNTNGLGGNINTQLIKTYKSGYYTKFQANYKMFGDFEAADYNLSNSGIKSINASARFGFKSFEKGFDAYYSYVNNTIGIIRAAHVGNVNDLLRAINSGEPSFIDDFSYTIDNPRQTISHHLGKIEAYKRFKGLGKITLQYDFQLNRRKEFDRRRAAFENTPAADFRLFTTSLQPNLKIDAFENLVINSGVLIRYQQNDSADESITRISIPLIPDYDKYDTGIYTTVDYKVNSSTELSAGFRYDFSRIEATKKYKVFDWEEENYDTLFPEFSTGVIDNFEIFTTPNFNFHNFSGSLGYKKDFKKNYAFLFNYGLASRMPNVSELFSNGLHHSAARFETGSLTLNKEVANNFIVSFERNSENFGFSISPYYKYINDFIQLIPNGAAQTTIRGAFIEWKYFQVNAEIFGVDIDANKKLSNRFSYRGNISLLQGDNLTDDIPLIHMPSTTFSNTIAYKNKSLNNLTISLTQYSQLRQNRFPDYNFFTFNPILQQDVFVDISSPTDAFTLFHFNSSADFKISKNSNLNIAFAIENMFNVAYRNYLNRLRYFADDVGRNFTIKLKFNY</sequence>
<reference evidence="15 16" key="1">
    <citation type="submission" date="2016-12" db="EMBL/GenBank/DDBJ databases">
        <title>Trade-off between light-utilization and light-protection in marine flavobacteria.</title>
        <authorList>
            <person name="Kumagai Y."/>
            <person name="Yoshizawa S."/>
            <person name="Kogure K."/>
            <person name="Iwasaki W."/>
        </authorList>
    </citation>
    <scope>NUCLEOTIDE SEQUENCE [LARGE SCALE GENOMIC DNA]</scope>
    <source>
        <strain evidence="15 16">NBRC 108759</strain>
    </source>
</reference>
<evidence type="ECO:0000256" key="3">
    <source>
        <dbReference type="ARBA" id="ARBA00022452"/>
    </source>
</evidence>